<dbReference type="Proteomes" id="UP000824125">
    <property type="component" value="Unassembled WGS sequence"/>
</dbReference>
<organism evidence="6 7">
    <name type="scientific">Candidatus Scybalenecus merdavium</name>
    <dbReference type="NCBI Taxonomy" id="2840939"/>
    <lineage>
        <taxon>Bacteria</taxon>
        <taxon>Bacillati</taxon>
        <taxon>Bacillota</taxon>
        <taxon>Clostridia</taxon>
        <taxon>Eubacteriales</taxon>
        <taxon>Oscillospiraceae</taxon>
        <taxon>Oscillospiraceae incertae sedis</taxon>
        <taxon>Candidatus Scybalenecus</taxon>
    </lineage>
</organism>
<evidence type="ECO:0000256" key="3">
    <source>
        <dbReference type="ARBA" id="ARBA00023295"/>
    </source>
</evidence>
<dbReference type="GO" id="GO:0005975">
    <property type="term" value="P:carbohydrate metabolic process"/>
    <property type="evidence" value="ECO:0007669"/>
    <property type="project" value="InterPro"/>
</dbReference>
<evidence type="ECO:0000256" key="2">
    <source>
        <dbReference type="ARBA" id="ARBA00022801"/>
    </source>
</evidence>
<keyword evidence="3 4" id="KW-0326">Glycosidase</keyword>
<dbReference type="PANTHER" id="PTHR31339">
    <property type="entry name" value="PECTIN LYASE-RELATED"/>
    <property type="match status" value="1"/>
</dbReference>
<dbReference type="SUPFAM" id="SSF51126">
    <property type="entry name" value="Pectin lyase-like"/>
    <property type="match status" value="1"/>
</dbReference>
<dbReference type="InterPro" id="IPR051801">
    <property type="entry name" value="GH28_Enzymes"/>
</dbReference>
<keyword evidence="2 4" id="KW-0378">Hydrolase</keyword>
<accession>A0A9D1MUR6</accession>
<dbReference type="AlphaFoldDB" id="A0A9D1MUR6"/>
<proteinExistence type="inferred from homology"/>
<comment type="similarity">
    <text evidence="1 4">Belongs to the glycosyl hydrolase 28 family.</text>
</comment>
<dbReference type="InterPro" id="IPR000743">
    <property type="entry name" value="Glyco_hydro_28"/>
</dbReference>
<dbReference type="InterPro" id="IPR006626">
    <property type="entry name" value="PbH1"/>
</dbReference>
<sequence length="460" mass="50944">MKFYNVLQYGAKGDGTANDAFAIQHAIDDCAKNGGGTVVLPSGAGRVYLSDSIRLRAGVELHIQKGATLRATADIDGYIRPNKMINDPKTALIGNPVTGKPSFVFLYAFEAHGASITGGGVIDANGRAFVQRKDQYYVTGDFYPRPTVIYFEKSDHITFRDITVKDAPFWTLHPAGCDDVLIDSIRILNHLDVANSDGIDPDHCKNVRILGCHIECADDCICLKTSKGNAEYGPCENIVISDCTLVSTSAAIKIGTEGVGDFRNILVQNCIISRSNRGLSIQIRDGGNVENVSYSNIMIETRRFCPDWWGTAEPITITSFDRDENTKSGHIQNIRFFNVTAKGENGVLIHGSRDNVIEDVTFENCRIELTKTSKWPCGLYDLRPCLEWGVEKYSNSAFFIRHAKDVLIEKTRTSWGNLCEDYKHAIDAEDVENLELVRFFGRAADPAGEDVRLQNVKVIR</sequence>
<name>A0A9D1MUR6_9FIRM</name>
<dbReference type="Pfam" id="PF00295">
    <property type="entry name" value="Glyco_hydro_28"/>
    <property type="match status" value="1"/>
</dbReference>
<evidence type="ECO:0000256" key="4">
    <source>
        <dbReference type="RuleBase" id="RU361169"/>
    </source>
</evidence>
<evidence type="ECO:0000256" key="1">
    <source>
        <dbReference type="ARBA" id="ARBA00008834"/>
    </source>
</evidence>
<dbReference type="PANTHER" id="PTHR31339:SF0">
    <property type="entry name" value="PECTIN LYASE-LIKE SUPERFAMILY PROTEIN"/>
    <property type="match status" value="1"/>
</dbReference>
<dbReference type="InterPro" id="IPR012334">
    <property type="entry name" value="Pectin_lyas_fold"/>
</dbReference>
<protein>
    <submittedName>
        <fullName evidence="6">Glycoside hydrolase family 28 protein</fullName>
    </submittedName>
</protein>
<dbReference type="InterPro" id="IPR024535">
    <property type="entry name" value="RHGA/B-epi-like_pectate_lyase"/>
</dbReference>
<feature type="domain" description="Rhamnogalacturonase A/B/Epimerase-like pectate lyase" evidence="5">
    <location>
        <begin position="3"/>
        <end position="60"/>
    </location>
</feature>
<dbReference type="EMBL" id="DVNM01000020">
    <property type="protein sequence ID" value="HIU69029.1"/>
    <property type="molecule type" value="Genomic_DNA"/>
</dbReference>
<evidence type="ECO:0000313" key="7">
    <source>
        <dbReference type="Proteomes" id="UP000824125"/>
    </source>
</evidence>
<dbReference type="InterPro" id="IPR011050">
    <property type="entry name" value="Pectin_lyase_fold/virulence"/>
</dbReference>
<dbReference type="GO" id="GO:0004650">
    <property type="term" value="F:polygalacturonase activity"/>
    <property type="evidence" value="ECO:0007669"/>
    <property type="project" value="InterPro"/>
</dbReference>
<gene>
    <name evidence="6" type="ORF">IAD23_03650</name>
</gene>
<evidence type="ECO:0000313" key="6">
    <source>
        <dbReference type="EMBL" id="HIU69029.1"/>
    </source>
</evidence>
<dbReference type="Pfam" id="PF12708">
    <property type="entry name" value="Pect-lyase_RHGA_epim"/>
    <property type="match status" value="1"/>
</dbReference>
<reference evidence="6" key="1">
    <citation type="submission" date="2020-10" db="EMBL/GenBank/DDBJ databases">
        <authorList>
            <person name="Gilroy R."/>
        </authorList>
    </citation>
    <scope>NUCLEOTIDE SEQUENCE</scope>
    <source>
        <strain evidence="6">CHK176-6737</strain>
    </source>
</reference>
<comment type="caution">
    <text evidence="6">The sequence shown here is derived from an EMBL/GenBank/DDBJ whole genome shotgun (WGS) entry which is preliminary data.</text>
</comment>
<dbReference type="Gene3D" id="2.160.20.10">
    <property type="entry name" value="Single-stranded right-handed beta-helix, Pectin lyase-like"/>
    <property type="match status" value="1"/>
</dbReference>
<dbReference type="SMART" id="SM00710">
    <property type="entry name" value="PbH1"/>
    <property type="match status" value="6"/>
</dbReference>
<reference evidence="6" key="2">
    <citation type="journal article" date="2021" name="PeerJ">
        <title>Extensive microbial diversity within the chicken gut microbiome revealed by metagenomics and culture.</title>
        <authorList>
            <person name="Gilroy R."/>
            <person name="Ravi A."/>
            <person name="Getino M."/>
            <person name="Pursley I."/>
            <person name="Horton D.L."/>
            <person name="Alikhan N.F."/>
            <person name="Baker D."/>
            <person name="Gharbi K."/>
            <person name="Hall N."/>
            <person name="Watson M."/>
            <person name="Adriaenssens E.M."/>
            <person name="Foster-Nyarko E."/>
            <person name="Jarju S."/>
            <person name="Secka A."/>
            <person name="Antonio M."/>
            <person name="Oren A."/>
            <person name="Chaudhuri R.R."/>
            <person name="La Ragione R."/>
            <person name="Hildebrand F."/>
            <person name="Pallen M.J."/>
        </authorList>
    </citation>
    <scope>NUCLEOTIDE SEQUENCE</scope>
    <source>
        <strain evidence="6">CHK176-6737</strain>
    </source>
</reference>
<evidence type="ECO:0000259" key="5">
    <source>
        <dbReference type="Pfam" id="PF12708"/>
    </source>
</evidence>